<evidence type="ECO:0000256" key="3">
    <source>
        <dbReference type="ARBA" id="ARBA00022801"/>
    </source>
</evidence>
<feature type="domain" description="4-O-methyl-glucuronoyl methylesterase-like" evidence="5">
    <location>
        <begin position="220"/>
        <end position="375"/>
    </location>
</feature>
<keyword evidence="2 4" id="KW-0732">Signal</keyword>
<organism evidence="6 7">
    <name type="scientific">Neolewinella xylanilytica</name>
    <dbReference type="NCBI Taxonomy" id="1514080"/>
    <lineage>
        <taxon>Bacteria</taxon>
        <taxon>Pseudomonadati</taxon>
        <taxon>Bacteroidota</taxon>
        <taxon>Saprospiria</taxon>
        <taxon>Saprospirales</taxon>
        <taxon>Lewinellaceae</taxon>
        <taxon>Neolewinella</taxon>
    </lineage>
</organism>
<reference evidence="6 7" key="1">
    <citation type="submission" date="2018-02" db="EMBL/GenBank/DDBJ databases">
        <title>Genomic Encyclopedia of Archaeal and Bacterial Type Strains, Phase II (KMG-II): from individual species to whole genera.</title>
        <authorList>
            <person name="Goeker M."/>
        </authorList>
    </citation>
    <scope>NUCLEOTIDE SEQUENCE [LARGE SCALE GENOMIC DNA]</scope>
    <source>
        <strain evidence="6 7">DSM 29526</strain>
    </source>
</reference>
<accession>A0A2S6IAD7</accession>
<sequence>MIVHVLYLTALLLTGRMVFAQTDTVAGIPVNYDETRVPAYALPDPLILQNGEPVTNSVAWYERRRPEILRLFETEQFGRAPERGKPTFTVFESATPAYNGTAVRRQVTIYFTPDTSRHKADLLIYTPANARVPVPLFLKIGFSANSLSFDDPGIREGTIWTREGKRVPASEGRSFGTMDVAPFLSAGIGVAAIYYGDIEPDFQEGIPYGVRGHYLAADQAYPADYEWGTIAAWAWGMSGVMDYLETDERVDADKVAVFGASRLGKTALWAGARDQRFGMVIACCSGEGGAALSRRQYGETTAHMIDSTRYDYQFAGNRRQYGADPNTSPVDAHMLLSLIAPRPLLLQTGTTDNWSDPRGEFEAAVAAEPVYELLGKRGLATTEWPGAGEPVLHDLGYLMHEGGHGTLPEDYPVFIEFMKQHFLD</sequence>
<gene>
    <name evidence="6" type="ORF">CLV84_1431</name>
</gene>
<dbReference type="InterPro" id="IPR054579">
    <property type="entry name" value="GCE-like_dom"/>
</dbReference>
<evidence type="ECO:0000313" key="6">
    <source>
        <dbReference type="EMBL" id="PPK88463.1"/>
    </source>
</evidence>
<dbReference type="InterPro" id="IPR029058">
    <property type="entry name" value="AB_hydrolase_fold"/>
</dbReference>
<name>A0A2S6IAD7_9BACT</name>
<dbReference type="SUPFAM" id="SSF53474">
    <property type="entry name" value="alpha/beta-Hydrolases"/>
    <property type="match status" value="1"/>
</dbReference>
<evidence type="ECO:0000259" key="5">
    <source>
        <dbReference type="Pfam" id="PF22244"/>
    </source>
</evidence>
<dbReference type="EMBL" id="PTJC01000005">
    <property type="protein sequence ID" value="PPK88463.1"/>
    <property type="molecule type" value="Genomic_DNA"/>
</dbReference>
<keyword evidence="3" id="KW-0378">Hydrolase</keyword>
<dbReference type="Gene3D" id="3.40.50.1820">
    <property type="entry name" value="alpha/beta hydrolase"/>
    <property type="match status" value="1"/>
</dbReference>
<feature type="chain" id="PRO_5015565100" description="4-O-methyl-glucuronoyl methylesterase-like domain-containing protein" evidence="4">
    <location>
        <begin position="21"/>
        <end position="424"/>
    </location>
</feature>
<dbReference type="Proteomes" id="UP000237662">
    <property type="component" value="Unassembled WGS sequence"/>
</dbReference>
<evidence type="ECO:0000256" key="2">
    <source>
        <dbReference type="ARBA" id="ARBA00022729"/>
    </source>
</evidence>
<keyword evidence="1" id="KW-0719">Serine esterase</keyword>
<evidence type="ECO:0000256" key="4">
    <source>
        <dbReference type="SAM" id="SignalP"/>
    </source>
</evidence>
<feature type="signal peptide" evidence="4">
    <location>
        <begin position="1"/>
        <end position="20"/>
    </location>
</feature>
<dbReference type="Pfam" id="PF22244">
    <property type="entry name" value="GCE_fung"/>
    <property type="match status" value="1"/>
</dbReference>
<comment type="caution">
    <text evidence="6">The sequence shown here is derived from an EMBL/GenBank/DDBJ whole genome shotgun (WGS) entry which is preliminary data.</text>
</comment>
<evidence type="ECO:0000313" key="7">
    <source>
        <dbReference type="Proteomes" id="UP000237662"/>
    </source>
</evidence>
<keyword evidence="7" id="KW-1185">Reference proteome</keyword>
<proteinExistence type="predicted"/>
<evidence type="ECO:0000256" key="1">
    <source>
        <dbReference type="ARBA" id="ARBA00022487"/>
    </source>
</evidence>
<dbReference type="AlphaFoldDB" id="A0A2S6IAD7"/>
<protein>
    <recommendedName>
        <fullName evidence="5">4-O-methyl-glucuronoyl methylesterase-like domain-containing protein</fullName>
    </recommendedName>
</protein>
<dbReference type="GO" id="GO:0052689">
    <property type="term" value="F:carboxylic ester hydrolase activity"/>
    <property type="evidence" value="ECO:0007669"/>
    <property type="project" value="UniProtKB-KW"/>
</dbReference>